<keyword evidence="3 5" id="KW-0238">DNA-binding</keyword>
<dbReference type="AlphaFoldDB" id="A0A1W6KBT1"/>
<dbReference type="GeneID" id="77256643"/>
<evidence type="ECO:0000259" key="7">
    <source>
        <dbReference type="PROSITE" id="PS51900"/>
    </source>
</evidence>
<keyword evidence="4" id="KW-0233">DNA recombination</keyword>
<feature type="domain" description="Core-binding (CB)" evidence="7">
    <location>
        <begin position="103"/>
        <end position="184"/>
    </location>
</feature>
<dbReference type="SUPFAM" id="SSF56349">
    <property type="entry name" value="DNA breaking-rejoining enzymes"/>
    <property type="match status" value="1"/>
</dbReference>
<evidence type="ECO:0000256" key="3">
    <source>
        <dbReference type="ARBA" id="ARBA00023125"/>
    </source>
</evidence>
<dbReference type="InterPro" id="IPR013762">
    <property type="entry name" value="Integrase-like_cat_sf"/>
</dbReference>
<evidence type="ECO:0000313" key="8">
    <source>
        <dbReference type="EMBL" id="ARM84759.1"/>
    </source>
</evidence>
<evidence type="ECO:0000313" key="9">
    <source>
        <dbReference type="Proteomes" id="UP000193100"/>
    </source>
</evidence>
<dbReference type="PROSITE" id="PS51900">
    <property type="entry name" value="CB"/>
    <property type="match status" value="1"/>
</dbReference>
<dbReference type="Pfam" id="PF13356">
    <property type="entry name" value="Arm-DNA-bind_3"/>
    <property type="match status" value="1"/>
</dbReference>
<keyword evidence="2" id="KW-0229">DNA integration</keyword>
<evidence type="ECO:0000256" key="4">
    <source>
        <dbReference type="ARBA" id="ARBA00023172"/>
    </source>
</evidence>
<dbReference type="RefSeq" id="WP_085681179.1">
    <property type="nucleotide sequence ID" value="NZ_CP020931.1"/>
</dbReference>
<evidence type="ECO:0000259" key="6">
    <source>
        <dbReference type="PROSITE" id="PS51898"/>
    </source>
</evidence>
<dbReference type="InterPro" id="IPR002104">
    <property type="entry name" value="Integrase_catalytic"/>
</dbReference>
<accession>A0A1W6KBT1</accession>
<dbReference type="PANTHER" id="PTHR30629:SF2">
    <property type="entry name" value="PROPHAGE INTEGRASE INTS-RELATED"/>
    <property type="match status" value="1"/>
</dbReference>
<evidence type="ECO:0000256" key="1">
    <source>
        <dbReference type="ARBA" id="ARBA00008857"/>
    </source>
</evidence>
<dbReference type="GO" id="GO:0015074">
    <property type="term" value="P:DNA integration"/>
    <property type="evidence" value="ECO:0007669"/>
    <property type="project" value="UniProtKB-KW"/>
</dbReference>
<name>A0A1W6KBT1_9GAMM</name>
<dbReference type="InterPro" id="IPR038488">
    <property type="entry name" value="Integrase_DNA-bd_sf"/>
</dbReference>
<feature type="domain" description="Tyr recombinase" evidence="6">
    <location>
        <begin position="207"/>
        <end position="395"/>
    </location>
</feature>
<evidence type="ECO:0000256" key="5">
    <source>
        <dbReference type="PROSITE-ProRule" id="PRU01248"/>
    </source>
</evidence>
<evidence type="ECO:0000256" key="2">
    <source>
        <dbReference type="ARBA" id="ARBA00022908"/>
    </source>
</evidence>
<dbReference type="GO" id="GO:0003677">
    <property type="term" value="F:DNA binding"/>
    <property type="evidence" value="ECO:0007669"/>
    <property type="project" value="UniProtKB-UniRule"/>
</dbReference>
<reference evidence="8 9" key="1">
    <citation type="submission" date="2017-04" db="EMBL/GenBank/DDBJ databases">
        <title>Genome Sequence of Marinobacter salarius strain SMR5 Isolated from a culture of the Diatom Skeletonema marinoi.</title>
        <authorList>
            <person name="Topel M."/>
            <person name="Pinder M.I.M."/>
            <person name="Johansson O.N."/>
            <person name="Kourtchenko O."/>
            <person name="Godhe A."/>
            <person name="Clarke A.K."/>
        </authorList>
    </citation>
    <scope>NUCLEOTIDE SEQUENCE [LARGE SCALE GENOMIC DNA]</scope>
    <source>
        <strain evidence="8 9">SMR5</strain>
    </source>
</reference>
<sequence>MSRPINLLTDKKVQSAKFEKFGKRTKLTDGAGLYLDIQPSGKYWRMKYRFYGKEKTLALGVYPDVSLKLARERRTKAREQIADGIDPNEVKKDQKAVKKEQTDTFKAVAEDWLKLKKGELADSTLEVAKRRLETWVFPKLGSIPIKEIKPATVMEALRPIEEQGKHETAHRIRQRIGEIFRFAVAADRAEIDPTATLKGQLKTTPTRHRSAITNPDDLGKLLKAIDAYGGHASTRAAVKLAPMLFLRPGELRNAEWNEIDLDKATWIVPGKRMKGTQKAKRAGQVPDHIVPLSTQAVEILKELKTITGHQSLVFESVKRKRPLSENTINVALKSMGYDGSTMVGHGFRATASTLLHELGWQPEIIELQLAHKQRNQVAAAYNRSARLEERRDMMQAWSDYLFKLASKSL</sequence>
<dbReference type="PROSITE" id="PS51898">
    <property type="entry name" value="TYR_RECOMBINASE"/>
    <property type="match status" value="1"/>
</dbReference>
<dbReference type="InterPro" id="IPR010998">
    <property type="entry name" value="Integrase_recombinase_N"/>
</dbReference>
<dbReference type="Proteomes" id="UP000193100">
    <property type="component" value="Chromosome"/>
</dbReference>
<dbReference type="InterPro" id="IPR050808">
    <property type="entry name" value="Phage_Integrase"/>
</dbReference>
<dbReference type="CDD" id="cd00801">
    <property type="entry name" value="INT_P4_C"/>
    <property type="match status" value="1"/>
</dbReference>
<dbReference type="InterPro" id="IPR025166">
    <property type="entry name" value="Integrase_DNA_bind_dom"/>
</dbReference>
<dbReference type="PANTHER" id="PTHR30629">
    <property type="entry name" value="PROPHAGE INTEGRASE"/>
    <property type="match status" value="1"/>
</dbReference>
<dbReference type="Pfam" id="PF22022">
    <property type="entry name" value="Phage_int_M"/>
    <property type="match status" value="1"/>
</dbReference>
<dbReference type="Pfam" id="PF00589">
    <property type="entry name" value="Phage_integrase"/>
    <property type="match status" value="1"/>
</dbReference>
<dbReference type="GO" id="GO:0006310">
    <property type="term" value="P:DNA recombination"/>
    <property type="evidence" value="ECO:0007669"/>
    <property type="project" value="UniProtKB-KW"/>
</dbReference>
<comment type="similarity">
    <text evidence="1">Belongs to the 'phage' integrase family.</text>
</comment>
<dbReference type="EMBL" id="CP020931">
    <property type="protein sequence ID" value="ARM84759.1"/>
    <property type="molecule type" value="Genomic_DNA"/>
</dbReference>
<gene>
    <name evidence="8" type="primary">intA</name>
    <name evidence="8" type="ORF">MARSALSMR5_02708</name>
</gene>
<dbReference type="InterPro" id="IPR044068">
    <property type="entry name" value="CB"/>
</dbReference>
<dbReference type="InterPro" id="IPR053876">
    <property type="entry name" value="Phage_int_M"/>
</dbReference>
<dbReference type="InterPro" id="IPR011010">
    <property type="entry name" value="DNA_brk_join_enz"/>
</dbReference>
<proteinExistence type="inferred from homology"/>
<dbReference type="Gene3D" id="1.10.443.10">
    <property type="entry name" value="Intergrase catalytic core"/>
    <property type="match status" value="1"/>
</dbReference>
<dbReference type="Gene3D" id="3.30.160.390">
    <property type="entry name" value="Integrase, DNA-binding domain"/>
    <property type="match status" value="1"/>
</dbReference>
<dbReference type="Gene3D" id="1.10.150.130">
    <property type="match status" value="1"/>
</dbReference>
<protein>
    <submittedName>
        <fullName evidence="8">Prophage CP4-57 integrase</fullName>
    </submittedName>
</protein>
<organism evidence="8 9">
    <name type="scientific">Marinobacter salarius</name>
    <dbReference type="NCBI Taxonomy" id="1420917"/>
    <lineage>
        <taxon>Bacteria</taxon>
        <taxon>Pseudomonadati</taxon>
        <taxon>Pseudomonadota</taxon>
        <taxon>Gammaproteobacteria</taxon>
        <taxon>Pseudomonadales</taxon>
        <taxon>Marinobacteraceae</taxon>
        <taxon>Marinobacter</taxon>
    </lineage>
</organism>